<evidence type="ECO:0000313" key="2">
    <source>
        <dbReference type="EMBL" id="AJY46833.1"/>
    </source>
</evidence>
<keyword evidence="3" id="KW-1185">Reference proteome</keyword>
<feature type="chain" id="PRO_5002295246" evidence="1">
    <location>
        <begin position="37"/>
        <end position="144"/>
    </location>
</feature>
<dbReference type="AlphaFoldDB" id="A0A0D5LTY1"/>
<dbReference type="STRING" id="1486262.TM49_15990"/>
<name>A0A0D5LTY1_MAREN</name>
<organism evidence="2 3">
    <name type="scientific">Martelella endophytica</name>
    <dbReference type="NCBI Taxonomy" id="1486262"/>
    <lineage>
        <taxon>Bacteria</taxon>
        <taxon>Pseudomonadati</taxon>
        <taxon>Pseudomonadota</taxon>
        <taxon>Alphaproteobacteria</taxon>
        <taxon>Hyphomicrobiales</taxon>
        <taxon>Aurantimonadaceae</taxon>
        <taxon>Martelella</taxon>
    </lineage>
</organism>
<gene>
    <name evidence="2" type="ORF">TM49_15990</name>
</gene>
<accession>A0A0D5LTY1</accession>
<dbReference type="PATRIC" id="fig|1486262.3.peg.3303"/>
<dbReference type="EMBL" id="CP010803">
    <property type="protein sequence ID" value="AJY46833.1"/>
    <property type="molecule type" value="Genomic_DNA"/>
</dbReference>
<dbReference type="HOGENOM" id="CLU_1794187_0_0_5"/>
<dbReference type="Proteomes" id="UP000032611">
    <property type="component" value="Chromosome"/>
</dbReference>
<dbReference type="KEGG" id="mey:TM49_15990"/>
<feature type="signal peptide" evidence="1">
    <location>
        <begin position="1"/>
        <end position="36"/>
    </location>
</feature>
<protein>
    <submittedName>
        <fullName evidence="2">Uncharacterized protein</fullName>
    </submittedName>
</protein>
<reference evidence="2 3" key="1">
    <citation type="journal article" date="2015" name="Genome Announc.">
        <title>Complete genome sequence of Martelella endophytica YC6887, which has antifungal activity associated with a halophyte.</title>
        <authorList>
            <person name="Khan A."/>
            <person name="Khan H."/>
            <person name="Chung E.J."/>
            <person name="Hossain M.T."/>
            <person name="Chung Y.R."/>
        </authorList>
    </citation>
    <scope>NUCLEOTIDE SEQUENCE [LARGE SCALE GENOMIC DNA]</scope>
    <source>
        <strain evidence="2">YC6887</strain>
    </source>
</reference>
<proteinExistence type="predicted"/>
<evidence type="ECO:0000313" key="3">
    <source>
        <dbReference type="Proteomes" id="UP000032611"/>
    </source>
</evidence>
<evidence type="ECO:0000256" key="1">
    <source>
        <dbReference type="SAM" id="SignalP"/>
    </source>
</evidence>
<keyword evidence="1" id="KW-0732">Signal</keyword>
<sequence length="144" mass="15319">MPTRSETMRNAFSKTGRNLAVAGLSALLFGATAALAAGPAIPEGTGITSWAENGEGGIYLLQLYEGGVAANQPPMIGEVLSDSNCSPDEDNINHCENEIRFEDGTTLKGINNHRMAVNRCLRRGEKVFVSHLEDGWVLVSTGAE</sequence>